<dbReference type="SUPFAM" id="SSF49562">
    <property type="entry name" value="C2 domain (Calcium/lipid-binding domain, CaLB)"/>
    <property type="match status" value="2"/>
</dbReference>
<dbReference type="InterPro" id="IPR035892">
    <property type="entry name" value="C2_domain_sf"/>
</dbReference>
<dbReference type="Pfam" id="PF00168">
    <property type="entry name" value="C2"/>
    <property type="match status" value="2"/>
</dbReference>
<gene>
    <name evidence="3" type="ORF">AMSG_09175</name>
</gene>
<dbReference type="AlphaFoldDB" id="A0A0L0DNK0"/>
<dbReference type="SMART" id="SM00454">
    <property type="entry name" value="SAM"/>
    <property type="match status" value="1"/>
</dbReference>
<sequence length="452" mass="50067">MVNFAKWGPIDKDVIVLASEIDRQFGHIPDGALIEFRFSCKNILDMDALSKSDPILIGTENRFVRLNCPYDRKIGTTEVKKNDNNPVFYTPLYTRVRKIDLKDHVMRFFMLDVDKPDHPLTSLTSHDYIGETKVNMLSVLSEPSCTFTTRLAWEDKDPRASMDGMSNGMKFGGLAYRSHGALGTITVSANVVDETVEHAMVSFSLSAAGLDKMDRFGKSDPYVIVRRALTPDAVVGSPGWVPVYRTETVKKTLDPTWQPASISLCGLAANDLHRQLMFEVYDWDAGSADDIIGYAITTLADMLAGNVSIPVINTEKAAKAARKKKSYDNSGMLTISNTQMTPISGSELGLPAPLDNIELLAWERWTVDDVVCFLVREHKYDVELAERFRAAEIDGFGFVALNDSDLKELGMTVIGRRKRLLGLIHQLKRDSDSVASNRGARASRGLGGAFAM</sequence>
<dbReference type="GO" id="GO:0005886">
    <property type="term" value="C:plasma membrane"/>
    <property type="evidence" value="ECO:0007669"/>
    <property type="project" value="TreeGrafter"/>
</dbReference>
<dbReference type="InterPro" id="IPR045052">
    <property type="entry name" value="Copine"/>
</dbReference>
<dbReference type="GO" id="GO:0005544">
    <property type="term" value="F:calcium-dependent phospholipid binding"/>
    <property type="evidence" value="ECO:0007669"/>
    <property type="project" value="InterPro"/>
</dbReference>
<dbReference type="PANTHER" id="PTHR10857">
    <property type="entry name" value="COPINE"/>
    <property type="match status" value="1"/>
</dbReference>
<dbReference type="Pfam" id="PF07647">
    <property type="entry name" value="SAM_2"/>
    <property type="match status" value="1"/>
</dbReference>
<dbReference type="Proteomes" id="UP000054408">
    <property type="component" value="Unassembled WGS sequence"/>
</dbReference>
<dbReference type="InterPro" id="IPR013761">
    <property type="entry name" value="SAM/pointed_sf"/>
</dbReference>
<dbReference type="CDD" id="cd04047">
    <property type="entry name" value="C2B_Copine"/>
    <property type="match status" value="1"/>
</dbReference>
<dbReference type="Gene3D" id="2.60.40.150">
    <property type="entry name" value="C2 domain"/>
    <property type="match status" value="2"/>
</dbReference>
<dbReference type="InterPro" id="IPR001660">
    <property type="entry name" value="SAM"/>
</dbReference>
<evidence type="ECO:0000313" key="4">
    <source>
        <dbReference type="Proteomes" id="UP000054408"/>
    </source>
</evidence>
<feature type="domain" description="SAM" evidence="2">
    <location>
        <begin position="365"/>
        <end position="430"/>
    </location>
</feature>
<protein>
    <submittedName>
        <fullName evidence="3">Copine-5</fullName>
    </submittedName>
</protein>
<accession>A0A0L0DNK0</accession>
<dbReference type="PANTHER" id="PTHR10857:SF106">
    <property type="entry name" value="C2 DOMAIN-CONTAINING PROTEIN"/>
    <property type="match status" value="1"/>
</dbReference>
<evidence type="ECO:0000313" key="3">
    <source>
        <dbReference type="EMBL" id="KNC52998.1"/>
    </source>
</evidence>
<dbReference type="RefSeq" id="XP_013754885.1">
    <property type="nucleotide sequence ID" value="XM_013899431.1"/>
</dbReference>
<dbReference type="EMBL" id="GL349477">
    <property type="protein sequence ID" value="KNC52998.1"/>
    <property type="molecule type" value="Genomic_DNA"/>
</dbReference>
<dbReference type="PROSITE" id="PS50004">
    <property type="entry name" value="C2"/>
    <property type="match status" value="2"/>
</dbReference>
<proteinExistence type="predicted"/>
<evidence type="ECO:0000259" key="2">
    <source>
        <dbReference type="PROSITE" id="PS50105"/>
    </source>
</evidence>
<dbReference type="PROSITE" id="PS50105">
    <property type="entry name" value="SAM_DOMAIN"/>
    <property type="match status" value="1"/>
</dbReference>
<dbReference type="InterPro" id="IPR037768">
    <property type="entry name" value="C2B_Copine"/>
</dbReference>
<keyword evidence="4" id="KW-1185">Reference proteome</keyword>
<name>A0A0L0DNK0_THETB</name>
<dbReference type="GeneID" id="25567688"/>
<reference evidence="3 4" key="1">
    <citation type="submission" date="2010-05" db="EMBL/GenBank/DDBJ databases">
        <title>The Genome Sequence of Thecamonas trahens ATCC 50062.</title>
        <authorList>
            <consortium name="The Broad Institute Genome Sequencing Platform"/>
            <person name="Russ C."/>
            <person name="Cuomo C."/>
            <person name="Shea T."/>
            <person name="Young S.K."/>
            <person name="Zeng Q."/>
            <person name="Koehrsen M."/>
            <person name="Haas B."/>
            <person name="Borodovsky M."/>
            <person name="Guigo R."/>
            <person name="Alvarado L."/>
            <person name="Berlin A."/>
            <person name="Bochicchio J."/>
            <person name="Borenstein D."/>
            <person name="Chapman S."/>
            <person name="Chen Z."/>
            <person name="Freedman E."/>
            <person name="Gellesch M."/>
            <person name="Goldberg J."/>
            <person name="Griggs A."/>
            <person name="Gujja S."/>
            <person name="Heilman E."/>
            <person name="Heiman D."/>
            <person name="Hepburn T."/>
            <person name="Howarth C."/>
            <person name="Jen D."/>
            <person name="Larson L."/>
            <person name="Mehta T."/>
            <person name="Park D."/>
            <person name="Pearson M."/>
            <person name="Roberts A."/>
            <person name="Saif S."/>
            <person name="Shenoy N."/>
            <person name="Sisk P."/>
            <person name="Stolte C."/>
            <person name="Sykes S."/>
            <person name="Thomson T."/>
            <person name="Walk T."/>
            <person name="White J."/>
            <person name="Yandava C."/>
            <person name="Burger G."/>
            <person name="Gray M.W."/>
            <person name="Holland P.W.H."/>
            <person name="King N."/>
            <person name="Lang F.B.F."/>
            <person name="Roger A.J."/>
            <person name="Ruiz-Trillo I."/>
            <person name="Lander E."/>
            <person name="Nusbaum C."/>
        </authorList>
    </citation>
    <scope>NUCLEOTIDE SEQUENCE [LARGE SCALE GENOMIC DNA]</scope>
    <source>
        <strain evidence="3 4">ATCC 50062</strain>
    </source>
</reference>
<dbReference type="eggNOG" id="KOG1327">
    <property type="taxonomic scope" value="Eukaryota"/>
</dbReference>
<dbReference type="STRING" id="461836.A0A0L0DNK0"/>
<dbReference type="SUPFAM" id="SSF47769">
    <property type="entry name" value="SAM/Pointed domain"/>
    <property type="match status" value="1"/>
</dbReference>
<evidence type="ECO:0000259" key="1">
    <source>
        <dbReference type="PROSITE" id="PS50004"/>
    </source>
</evidence>
<dbReference type="InterPro" id="IPR000008">
    <property type="entry name" value="C2_dom"/>
</dbReference>
<feature type="domain" description="C2" evidence="1">
    <location>
        <begin position="11"/>
        <end position="149"/>
    </location>
</feature>
<dbReference type="GO" id="GO:0071277">
    <property type="term" value="P:cellular response to calcium ion"/>
    <property type="evidence" value="ECO:0007669"/>
    <property type="project" value="TreeGrafter"/>
</dbReference>
<organism evidence="3 4">
    <name type="scientific">Thecamonas trahens ATCC 50062</name>
    <dbReference type="NCBI Taxonomy" id="461836"/>
    <lineage>
        <taxon>Eukaryota</taxon>
        <taxon>Apusozoa</taxon>
        <taxon>Apusomonadida</taxon>
        <taxon>Apusomonadidae</taxon>
        <taxon>Thecamonas</taxon>
    </lineage>
</organism>
<dbReference type="OrthoDB" id="5855668at2759"/>
<feature type="domain" description="C2" evidence="1">
    <location>
        <begin position="181"/>
        <end position="313"/>
    </location>
</feature>
<dbReference type="Gene3D" id="1.10.150.50">
    <property type="entry name" value="Transcription Factor, Ets-1"/>
    <property type="match status" value="1"/>
</dbReference>
<dbReference type="SMART" id="SM00239">
    <property type="entry name" value="C2"/>
    <property type="match status" value="2"/>
</dbReference>